<comment type="subcellular location">
    <subcellularLocation>
        <location evidence="4">Cytoplasm</location>
    </subcellularLocation>
</comment>
<evidence type="ECO:0000256" key="1">
    <source>
        <dbReference type="ARBA" id="ARBA00022490"/>
    </source>
</evidence>
<keyword evidence="1 4" id="KW-0963">Cytoplasm</keyword>
<gene>
    <name evidence="4" type="primary">bpt</name>
    <name evidence="7" type="ORF">WOB96_08165</name>
</gene>
<evidence type="ECO:0000259" key="5">
    <source>
        <dbReference type="Pfam" id="PF04376"/>
    </source>
</evidence>
<dbReference type="EC" id="2.3.2.29" evidence="4"/>
<evidence type="ECO:0000256" key="2">
    <source>
        <dbReference type="ARBA" id="ARBA00022679"/>
    </source>
</evidence>
<proteinExistence type="inferred from homology"/>
<dbReference type="NCBIfam" id="NF002342">
    <property type="entry name" value="PRK01305.1-3"/>
    <property type="match status" value="1"/>
</dbReference>
<dbReference type="NCBIfam" id="NF002346">
    <property type="entry name" value="PRK01305.2-3"/>
    <property type="match status" value="1"/>
</dbReference>
<comment type="similarity">
    <text evidence="4">Belongs to the R-transferase family. Bpt subfamily.</text>
</comment>
<dbReference type="Proteomes" id="UP001446205">
    <property type="component" value="Unassembled WGS sequence"/>
</dbReference>
<dbReference type="GO" id="GO:0004057">
    <property type="term" value="F:arginyl-tRNA--protein transferase activity"/>
    <property type="evidence" value="ECO:0007669"/>
    <property type="project" value="UniProtKB-EC"/>
</dbReference>
<comment type="function">
    <text evidence="4">Functions in the N-end rule pathway of protein degradation where it conjugates Leu from its aminoacyl-tRNA to the N-termini of proteins containing an N-terminal aspartate or glutamate.</text>
</comment>
<dbReference type="NCBIfam" id="NF002341">
    <property type="entry name" value="PRK01305.1-1"/>
    <property type="match status" value="1"/>
</dbReference>
<dbReference type="PIRSF" id="PIRSF037208">
    <property type="entry name" value="ATE_pro_prd"/>
    <property type="match status" value="1"/>
</dbReference>
<keyword evidence="3 4" id="KW-0012">Acyltransferase</keyword>
<evidence type="ECO:0000313" key="7">
    <source>
        <dbReference type="EMBL" id="MEK8089742.1"/>
    </source>
</evidence>
<accession>A0ABU9DA87</accession>
<protein>
    <recommendedName>
        <fullName evidence="4">Aspartate/glutamate leucyltransferase</fullName>
        <ecNumber evidence="4">2.3.2.29</ecNumber>
    </recommendedName>
</protein>
<name>A0ABU9DA87_9PROT</name>
<comment type="catalytic activity">
    <reaction evidence="4">
        <text>N-terminal L-aspartyl-[protein] + L-leucyl-tRNA(Leu) = N-terminal L-leucyl-L-aspartyl-[protein] + tRNA(Leu) + H(+)</text>
        <dbReference type="Rhea" id="RHEA:50420"/>
        <dbReference type="Rhea" id="RHEA-COMP:9613"/>
        <dbReference type="Rhea" id="RHEA-COMP:9622"/>
        <dbReference type="Rhea" id="RHEA-COMP:12669"/>
        <dbReference type="Rhea" id="RHEA-COMP:12674"/>
        <dbReference type="ChEBI" id="CHEBI:15378"/>
        <dbReference type="ChEBI" id="CHEBI:64720"/>
        <dbReference type="ChEBI" id="CHEBI:78442"/>
        <dbReference type="ChEBI" id="CHEBI:78494"/>
        <dbReference type="ChEBI" id="CHEBI:133042"/>
        <dbReference type="EC" id="2.3.2.29"/>
    </reaction>
</comment>
<dbReference type="SUPFAM" id="SSF55729">
    <property type="entry name" value="Acyl-CoA N-acyltransferases (Nat)"/>
    <property type="match status" value="1"/>
</dbReference>
<dbReference type="InterPro" id="IPR007472">
    <property type="entry name" value="N-end_Aminoacyl_Trfase_C"/>
</dbReference>
<dbReference type="Pfam" id="PF04377">
    <property type="entry name" value="ATE_C"/>
    <property type="match status" value="1"/>
</dbReference>
<dbReference type="InterPro" id="IPR007471">
    <property type="entry name" value="N-end_Aminoacyl_Trfase_N"/>
</dbReference>
<organism evidence="7 8">
    <name type="scientific">Thermithiobacillus plumbiphilus</name>
    <dbReference type="NCBI Taxonomy" id="1729899"/>
    <lineage>
        <taxon>Bacteria</taxon>
        <taxon>Pseudomonadati</taxon>
        <taxon>Pseudomonadota</taxon>
        <taxon>Acidithiobacillia</taxon>
        <taxon>Acidithiobacillales</taxon>
        <taxon>Thermithiobacillaceae</taxon>
        <taxon>Thermithiobacillus</taxon>
    </lineage>
</organism>
<dbReference type="EMBL" id="JBBPCO010000007">
    <property type="protein sequence ID" value="MEK8089742.1"/>
    <property type="molecule type" value="Genomic_DNA"/>
</dbReference>
<dbReference type="PANTHER" id="PTHR21367:SF1">
    <property type="entry name" value="ARGINYL-TRNA--PROTEIN TRANSFERASE 1"/>
    <property type="match status" value="1"/>
</dbReference>
<keyword evidence="8" id="KW-1185">Reference proteome</keyword>
<reference evidence="7 8" key="1">
    <citation type="submission" date="2024-04" db="EMBL/GenBank/DDBJ databases">
        <authorList>
            <person name="Abashina T."/>
            <person name="Shaikin A."/>
        </authorList>
    </citation>
    <scope>NUCLEOTIDE SEQUENCE [LARGE SCALE GENOMIC DNA]</scope>
    <source>
        <strain evidence="7 8">AAFK</strain>
    </source>
</reference>
<comment type="caution">
    <text evidence="7">The sequence shown here is derived from an EMBL/GenBank/DDBJ whole genome shotgun (WGS) entry which is preliminary data.</text>
</comment>
<dbReference type="RefSeq" id="WP_341370800.1">
    <property type="nucleotide sequence ID" value="NZ_JBBPCO010000007.1"/>
</dbReference>
<feature type="domain" description="N-end rule aminoacyl transferase C-terminal" evidence="6">
    <location>
        <begin position="105"/>
        <end position="223"/>
    </location>
</feature>
<dbReference type="InterPro" id="IPR017138">
    <property type="entry name" value="Asp_Glu_LeuTrfase"/>
</dbReference>
<comment type="catalytic activity">
    <reaction evidence="4">
        <text>N-terminal L-glutamyl-[protein] + L-leucyl-tRNA(Leu) = N-terminal L-leucyl-L-glutamyl-[protein] + tRNA(Leu) + H(+)</text>
        <dbReference type="Rhea" id="RHEA:50412"/>
        <dbReference type="Rhea" id="RHEA-COMP:9613"/>
        <dbReference type="Rhea" id="RHEA-COMP:9622"/>
        <dbReference type="Rhea" id="RHEA-COMP:12664"/>
        <dbReference type="Rhea" id="RHEA-COMP:12668"/>
        <dbReference type="ChEBI" id="CHEBI:15378"/>
        <dbReference type="ChEBI" id="CHEBI:64721"/>
        <dbReference type="ChEBI" id="CHEBI:78442"/>
        <dbReference type="ChEBI" id="CHEBI:78494"/>
        <dbReference type="ChEBI" id="CHEBI:133041"/>
        <dbReference type="EC" id="2.3.2.29"/>
    </reaction>
</comment>
<dbReference type="PANTHER" id="PTHR21367">
    <property type="entry name" value="ARGININE-TRNA-PROTEIN TRANSFERASE 1"/>
    <property type="match status" value="1"/>
</dbReference>
<evidence type="ECO:0000256" key="3">
    <source>
        <dbReference type="ARBA" id="ARBA00023315"/>
    </source>
</evidence>
<feature type="domain" description="N-end aminoacyl transferase N-terminal" evidence="5">
    <location>
        <begin position="14"/>
        <end position="84"/>
    </location>
</feature>
<evidence type="ECO:0000256" key="4">
    <source>
        <dbReference type="HAMAP-Rule" id="MF_00689"/>
    </source>
</evidence>
<dbReference type="HAMAP" id="MF_00689">
    <property type="entry name" value="Bpt"/>
    <property type="match status" value="1"/>
</dbReference>
<dbReference type="Pfam" id="PF04376">
    <property type="entry name" value="ATE_N"/>
    <property type="match status" value="1"/>
</dbReference>
<sequence>MSSEYLRLYETFPQPCSYLAGRENTAIVTDPAHPISTMEYAVLMDQGFRRSGGNFYRPHCRGCDACVSVRIPVLDFRPRRGQRRIWQRNQDLQVQVETPHFHIAHWQLYQKYQHGRHAGGGMDTDSLEDYERFVLDSPVETWLVSFRTSERLLAVSVVDVLPQGMSAVYTFYDPEEQHRGLGVHAVLWQVQRARELGLPYVYLGYWIAECDKMAYKTQYQPLEGWIAGNWQAVPDHRKT</sequence>
<evidence type="ECO:0000313" key="8">
    <source>
        <dbReference type="Proteomes" id="UP001446205"/>
    </source>
</evidence>
<keyword evidence="2 4" id="KW-0808">Transferase</keyword>
<dbReference type="InterPro" id="IPR030700">
    <property type="entry name" value="N-end_Aminoacyl_Trfase"/>
</dbReference>
<evidence type="ECO:0000259" key="6">
    <source>
        <dbReference type="Pfam" id="PF04377"/>
    </source>
</evidence>
<dbReference type="InterPro" id="IPR016181">
    <property type="entry name" value="Acyl_CoA_acyltransferase"/>
</dbReference>